<dbReference type="Pfam" id="PF00149">
    <property type="entry name" value="Metallophos"/>
    <property type="match status" value="1"/>
</dbReference>
<evidence type="ECO:0000256" key="2">
    <source>
        <dbReference type="ARBA" id="ARBA00022723"/>
    </source>
</evidence>
<evidence type="ECO:0000313" key="6">
    <source>
        <dbReference type="EMBL" id="KAF7481536.1"/>
    </source>
</evidence>
<evidence type="ECO:0000313" key="8">
    <source>
        <dbReference type="Proteomes" id="UP000335636"/>
    </source>
</evidence>
<dbReference type="EMBL" id="WJEC01000713">
    <property type="protein sequence ID" value="KAF7481536.1"/>
    <property type="molecule type" value="Genomic_DNA"/>
</dbReference>
<accession>A0A5E4BQP4</accession>
<dbReference type="PRINTS" id="PR00114">
    <property type="entry name" value="STPHPHTASE"/>
</dbReference>
<organism evidence="7 8">
    <name type="scientific">Marmota monax</name>
    <name type="common">Woodchuck</name>
    <dbReference type="NCBI Taxonomy" id="9995"/>
    <lineage>
        <taxon>Eukaryota</taxon>
        <taxon>Metazoa</taxon>
        <taxon>Chordata</taxon>
        <taxon>Craniata</taxon>
        <taxon>Vertebrata</taxon>
        <taxon>Euteleostomi</taxon>
        <taxon>Mammalia</taxon>
        <taxon>Eutheria</taxon>
        <taxon>Euarchontoglires</taxon>
        <taxon>Glires</taxon>
        <taxon>Rodentia</taxon>
        <taxon>Sciuromorpha</taxon>
        <taxon>Sciuridae</taxon>
        <taxon>Xerinae</taxon>
        <taxon>Marmotini</taxon>
        <taxon>Marmota</taxon>
    </lineage>
</organism>
<comment type="cofactor">
    <cofactor evidence="1">
        <name>Mn(2+)</name>
        <dbReference type="ChEBI" id="CHEBI:29035"/>
    </cofactor>
</comment>
<feature type="compositionally biased region" description="Basic and acidic residues" evidence="4">
    <location>
        <begin position="58"/>
        <end position="69"/>
    </location>
</feature>
<reference evidence="7 8" key="1">
    <citation type="submission" date="2019-04" db="EMBL/GenBank/DDBJ databases">
        <authorList>
            <person name="Alioto T."/>
            <person name="Alioto T."/>
        </authorList>
    </citation>
    <scope>NUCLEOTIDE SEQUENCE [LARGE SCALE GENOMIC DNA]</scope>
</reference>
<dbReference type="InterPro" id="IPR006186">
    <property type="entry name" value="Ser/Thr-sp_prot-phosphatase"/>
</dbReference>
<gene>
    <name evidence="6" type="ORF">GHT09_007220</name>
    <name evidence="7" type="ORF">MONAX_5E021160</name>
</gene>
<protein>
    <recommendedName>
        <fullName evidence="5">Serine/threonine specific protein phosphatases domain-containing protein</fullName>
    </recommendedName>
</protein>
<evidence type="ECO:0000313" key="7">
    <source>
        <dbReference type="EMBL" id="VTJ71002.1"/>
    </source>
</evidence>
<name>A0A5E4BQP4_MARMO</name>
<evidence type="ECO:0000256" key="1">
    <source>
        <dbReference type="ARBA" id="ARBA00001936"/>
    </source>
</evidence>
<dbReference type="GO" id="GO:0016787">
    <property type="term" value="F:hydrolase activity"/>
    <property type="evidence" value="ECO:0007669"/>
    <property type="project" value="InterPro"/>
</dbReference>
<feature type="region of interest" description="Disordered" evidence="4">
    <location>
        <begin position="50"/>
        <end position="69"/>
    </location>
</feature>
<keyword evidence="3" id="KW-0464">Manganese</keyword>
<dbReference type="AlphaFoldDB" id="A0A5E4BQP4"/>
<dbReference type="SUPFAM" id="SSF56300">
    <property type="entry name" value="Metallo-dependent phosphatases"/>
    <property type="match status" value="1"/>
</dbReference>
<dbReference type="PANTHER" id="PTHR45668:SF5">
    <property type="entry name" value="SERINE_THREONINE-PROTEIN PHOSPHATASE 5"/>
    <property type="match status" value="1"/>
</dbReference>
<evidence type="ECO:0000256" key="4">
    <source>
        <dbReference type="SAM" id="MobiDB-lite"/>
    </source>
</evidence>
<evidence type="ECO:0000259" key="5">
    <source>
        <dbReference type="SMART" id="SM00156"/>
    </source>
</evidence>
<dbReference type="Proteomes" id="UP000335636">
    <property type="component" value="Unassembled WGS sequence"/>
</dbReference>
<evidence type="ECO:0000256" key="3">
    <source>
        <dbReference type="ARBA" id="ARBA00023211"/>
    </source>
</evidence>
<dbReference type="Proteomes" id="UP000662637">
    <property type="component" value="Unassembled WGS sequence"/>
</dbReference>
<keyword evidence="2" id="KW-0479">Metal-binding</keyword>
<sequence length="224" mass="24529">MLPPEGSRGTAGDAQELLANCIKEHPSGKGSGELGWLEGWLIQGAPTVDVQIQPGGRGRSDQEPWEREVDGAHGFQEDSVWDQCGSPNLYVEHKWRIGVGAGAGPMCDLLWSDPQPQNGRSVSKRGVSCQFGPDVTKAFLEENQLDYIIRSHEVKAEGYEVAHGGRCVTVFSAPNYCDQMGNKASYIHLRGSDLRPQFHQFTAVPHPNVKPMAYANTLLQLGMM</sequence>
<reference evidence="6" key="2">
    <citation type="submission" date="2020-08" db="EMBL/GenBank/DDBJ databases">
        <authorList>
            <person name="Shumante A."/>
            <person name="Zimin A.V."/>
            <person name="Puiu D."/>
            <person name="Salzberg S.L."/>
        </authorList>
    </citation>
    <scope>NUCLEOTIDE SEQUENCE</scope>
    <source>
        <strain evidence="6">WC2-LM</strain>
        <tissue evidence="6">Liver</tissue>
    </source>
</reference>
<proteinExistence type="predicted"/>
<dbReference type="InterPro" id="IPR004843">
    <property type="entry name" value="Calcineurin-like_PHP"/>
</dbReference>
<dbReference type="PANTHER" id="PTHR45668">
    <property type="entry name" value="SERINE/THREONINE-PROTEIN PHOSPHATASE 5-RELATED"/>
    <property type="match status" value="1"/>
</dbReference>
<dbReference type="InterPro" id="IPR051134">
    <property type="entry name" value="PPP_phosphatase"/>
</dbReference>
<dbReference type="SMART" id="SM00156">
    <property type="entry name" value="PP2Ac"/>
    <property type="match status" value="1"/>
</dbReference>
<keyword evidence="8" id="KW-1185">Reference proteome</keyword>
<dbReference type="Gene3D" id="3.60.21.10">
    <property type="match status" value="1"/>
</dbReference>
<feature type="domain" description="Serine/threonine specific protein phosphatases" evidence="5">
    <location>
        <begin position="44"/>
        <end position="205"/>
    </location>
</feature>
<dbReference type="InterPro" id="IPR029052">
    <property type="entry name" value="Metallo-depent_PP-like"/>
</dbReference>
<dbReference type="EMBL" id="CABDUW010000533">
    <property type="protein sequence ID" value="VTJ71002.1"/>
    <property type="molecule type" value="Genomic_DNA"/>
</dbReference>
<dbReference type="GO" id="GO:0046872">
    <property type="term" value="F:metal ion binding"/>
    <property type="evidence" value="ECO:0007669"/>
    <property type="project" value="UniProtKB-KW"/>
</dbReference>